<name>A0A543GB45_9PSEU</name>
<dbReference type="RefSeq" id="WP_142096646.1">
    <property type="nucleotide sequence ID" value="NZ_VFPH01000001.1"/>
</dbReference>
<dbReference type="GO" id="GO:0016301">
    <property type="term" value="F:kinase activity"/>
    <property type="evidence" value="ECO:0007669"/>
    <property type="project" value="UniProtKB-KW"/>
</dbReference>
<reference evidence="2 3" key="1">
    <citation type="submission" date="2019-06" db="EMBL/GenBank/DDBJ databases">
        <title>Sequencing the genomes of 1000 actinobacteria strains.</title>
        <authorList>
            <person name="Klenk H.-P."/>
        </authorList>
    </citation>
    <scope>NUCLEOTIDE SEQUENCE [LARGE SCALE GENOMIC DNA]</scope>
    <source>
        <strain evidence="2 3">DSM 45511</strain>
    </source>
</reference>
<dbReference type="InterPro" id="IPR043129">
    <property type="entry name" value="ATPase_NBD"/>
</dbReference>
<dbReference type="OrthoDB" id="49666at2"/>
<dbReference type="EMBL" id="VFPH01000001">
    <property type="protein sequence ID" value="TQM43299.1"/>
    <property type="molecule type" value="Genomic_DNA"/>
</dbReference>
<comment type="similarity">
    <text evidence="1">Belongs to the ROK (NagC/XylR) family.</text>
</comment>
<keyword evidence="2" id="KW-0808">Transferase</keyword>
<keyword evidence="3" id="KW-1185">Reference proteome</keyword>
<dbReference type="CDD" id="cd23763">
    <property type="entry name" value="ASKHA_ATPase_ROK"/>
    <property type="match status" value="1"/>
</dbReference>
<dbReference type="PANTHER" id="PTHR18964">
    <property type="entry name" value="ROK (REPRESSOR, ORF, KINASE) FAMILY"/>
    <property type="match status" value="1"/>
</dbReference>
<evidence type="ECO:0000313" key="3">
    <source>
        <dbReference type="Proteomes" id="UP000319818"/>
    </source>
</evidence>
<evidence type="ECO:0000313" key="2">
    <source>
        <dbReference type="EMBL" id="TQM43299.1"/>
    </source>
</evidence>
<dbReference type="Gene3D" id="3.30.420.40">
    <property type="match status" value="3"/>
</dbReference>
<evidence type="ECO:0000256" key="1">
    <source>
        <dbReference type="ARBA" id="ARBA00006479"/>
    </source>
</evidence>
<proteinExistence type="inferred from homology"/>
<protein>
    <submittedName>
        <fullName evidence="2">Glucokinase</fullName>
    </submittedName>
</protein>
<dbReference type="AlphaFoldDB" id="A0A543GB45"/>
<dbReference type="Proteomes" id="UP000319818">
    <property type="component" value="Unassembled WGS sequence"/>
</dbReference>
<organism evidence="2 3">
    <name type="scientific">Pseudonocardia cypriaca</name>
    <dbReference type="NCBI Taxonomy" id="882449"/>
    <lineage>
        <taxon>Bacteria</taxon>
        <taxon>Bacillati</taxon>
        <taxon>Actinomycetota</taxon>
        <taxon>Actinomycetes</taxon>
        <taxon>Pseudonocardiales</taxon>
        <taxon>Pseudonocardiaceae</taxon>
        <taxon>Pseudonocardia</taxon>
    </lineage>
</organism>
<dbReference type="Pfam" id="PF00480">
    <property type="entry name" value="ROK"/>
    <property type="match status" value="1"/>
</dbReference>
<dbReference type="InterPro" id="IPR000600">
    <property type="entry name" value="ROK"/>
</dbReference>
<dbReference type="SUPFAM" id="SSF53067">
    <property type="entry name" value="Actin-like ATPase domain"/>
    <property type="match status" value="1"/>
</dbReference>
<accession>A0A543GB45</accession>
<gene>
    <name evidence="2" type="ORF">FB388_0643</name>
</gene>
<dbReference type="PANTHER" id="PTHR18964:SF169">
    <property type="entry name" value="N-ACETYLMANNOSAMINE KINASE"/>
    <property type="match status" value="1"/>
</dbReference>
<comment type="caution">
    <text evidence="2">The sequence shown here is derived from an EMBL/GenBank/DDBJ whole genome shotgun (WGS) entry which is preliminary data.</text>
</comment>
<sequence>MTGVPALEIGGTHVAAAVLGPPWTVGEVHRFPVRSGGTVAEIVADLLRAAATLGPHPGARWGVAIPGPFDYAAGIGRFTGVGKFDALRGFALGDVLARELGATEVVFTNDAHAFGIGEWRAGTTSGHERVLVLTLGTGVGSCYLDRGTPVTTGPDLPPEGRADLLTIDGAPLEDTVSRRALLARAGAGPAVDVRDLADRALAGDPATRALFTDAFTALGRALAPSARGFGASLVVVGGAIAASWDLVAAPLQAGLSDGGVDLPVVPAVSAHAGLVGAAWWASASGAG</sequence>
<keyword evidence="2" id="KW-0418">Kinase</keyword>